<dbReference type="Proteomes" id="UP000235728">
    <property type="component" value="Unassembled WGS sequence"/>
</dbReference>
<protein>
    <submittedName>
        <fullName evidence="2">Uncharacterized protein</fullName>
    </submittedName>
</protein>
<dbReference type="AlphaFoldDB" id="A0A2N6NUV5"/>
<comment type="caution">
    <text evidence="2">The sequence shown here is derived from an EMBL/GenBank/DDBJ whole genome shotgun (WGS) entry which is preliminary data.</text>
</comment>
<name>A0A2N6NUV5_BEABA</name>
<evidence type="ECO:0000313" key="2">
    <source>
        <dbReference type="EMBL" id="PMB71046.1"/>
    </source>
</evidence>
<sequence length="59" mass="6350">MACPRITPPERLKEEDKIGQEPPQTREDDLDEDGMGESGGLYGNGEDAAGFRGQIEDGA</sequence>
<dbReference type="EMBL" id="MRVG01000003">
    <property type="protein sequence ID" value="PMB71046.1"/>
    <property type="molecule type" value="Genomic_DNA"/>
</dbReference>
<gene>
    <name evidence="2" type="ORF">BM221_003510</name>
</gene>
<evidence type="ECO:0000313" key="3">
    <source>
        <dbReference type="Proteomes" id="UP000235728"/>
    </source>
</evidence>
<organism evidence="2 3">
    <name type="scientific">Beauveria bassiana</name>
    <name type="common">White muscardine disease fungus</name>
    <name type="synonym">Tritirachium shiotae</name>
    <dbReference type="NCBI Taxonomy" id="176275"/>
    <lineage>
        <taxon>Eukaryota</taxon>
        <taxon>Fungi</taxon>
        <taxon>Dikarya</taxon>
        <taxon>Ascomycota</taxon>
        <taxon>Pezizomycotina</taxon>
        <taxon>Sordariomycetes</taxon>
        <taxon>Hypocreomycetidae</taxon>
        <taxon>Hypocreales</taxon>
        <taxon>Cordycipitaceae</taxon>
        <taxon>Beauveria</taxon>
    </lineage>
</organism>
<feature type="compositionally biased region" description="Basic and acidic residues" evidence="1">
    <location>
        <begin position="8"/>
        <end position="27"/>
    </location>
</feature>
<feature type="region of interest" description="Disordered" evidence="1">
    <location>
        <begin position="1"/>
        <end position="59"/>
    </location>
</feature>
<evidence type="ECO:0000256" key="1">
    <source>
        <dbReference type="SAM" id="MobiDB-lite"/>
    </source>
</evidence>
<proteinExistence type="predicted"/>
<reference evidence="2 3" key="1">
    <citation type="journal article" date="2016" name="Appl. Microbiol. Biotechnol.">
        <title>Characterization of T-DNA insertion mutants with decreased virulence in the entomopathogenic fungus Beauveria bassiana JEF-007.</title>
        <authorList>
            <person name="Kim S."/>
            <person name="Lee S.J."/>
            <person name="Nai Y.S."/>
            <person name="Yu J.S."/>
            <person name="Lee M.R."/>
            <person name="Yang Y.T."/>
            <person name="Kim J.S."/>
        </authorList>
    </citation>
    <scope>NUCLEOTIDE SEQUENCE [LARGE SCALE GENOMIC DNA]</scope>
    <source>
        <strain evidence="2 3">JEF-007</strain>
    </source>
</reference>
<accession>A0A2N6NUV5</accession>